<protein>
    <submittedName>
        <fullName evidence="2">Uncharacterized protein</fullName>
    </submittedName>
</protein>
<name>C3XYA6_BRAFL</name>
<gene>
    <name evidence="2" type="ORF">BRAFLDRAFT_91573</name>
</gene>
<feature type="region of interest" description="Disordered" evidence="1">
    <location>
        <begin position="112"/>
        <end position="136"/>
    </location>
</feature>
<accession>C3XYA6</accession>
<dbReference type="EMBL" id="GG666473">
    <property type="protein sequence ID" value="EEN66791.1"/>
    <property type="molecule type" value="Genomic_DNA"/>
</dbReference>
<evidence type="ECO:0000313" key="2">
    <source>
        <dbReference type="EMBL" id="EEN66791.1"/>
    </source>
</evidence>
<proteinExistence type="predicted"/>
<reference evidence="2" key="1">
    <citation type="journal article" date="2008" name="Nature">
        <title>The amphioxus genome and the evolution of the chordate karyotype.</title>
        <authorList>
            <consortium name="US DOE Joint Genome Institute (JGI-PGF)"/>
            <person name="Putnam N.H."/>
            <person name="Butts T."/>
            <person name="Ferrier D.E.K."/>
            <person name="Furlong R.F."/>
            <person name="Hellsten U."/>
            <person name="Kawashima T."/>
            <person name="Robinson-Rechavi M."/>
            <person name="Shoguchi E."/>
            <person name="Terry A."/>
            <person name="Yu J.-K."/>
            <person name="Benito-Gutierrez E.L."/>
            <person name="Dubchak I."/>
            <person name="Garcia-Fernandez J."/>
            <person name="Gibson-Brown J.J."/>
            <person name="Grigoriev I.V."/>
            <person name="Horton A.C."/>
            <person name="de Jong P.J."/>
            <person name="Jurka J."/>
            <person name="Kapitonov V.V."/>
            <person name="Kohara Y."/>
            <person name="Kuroki Y."/>
            <person name="Lindquist E."/>
            <person name="Lucas S."/>
            <person name="Osoegawa K."/>
            <person name="Pennacchio L.A."/>
            <person name="Salamov A.A."/>
            <person name="Satou Y."/>
            <person name="Sauka-Spengler T."/>
            <person name="Schmutz J."/>
            <person name="Shin-I T."/>
            <person name="Toyoda A."/>
            <person name="Bronner-Fraser M."/>
            <person name="Fujiyama A."/>
            <person name="Holland L.Z."/>
            <person name="Holland P.W.H."/>
            <person name="Satoh N."/>
            <person name="Rokhsar D.S."/>
        </authorList>
    </citation>
    <scope>NUCLEOTIDE SEQUENCE [LARGE SCALE GENOMIC DNA]</scope>
    <source>
        <strain evidence="2">S238N-H82</strain>
        <tissue evidence="2">Testes</tissue>
    </source>
</reference>
<organism>
    <name type="scientific">Branchiostoma floridae</name>
    <name type="common">Florida lancelet</name>
    <name type="synonym">Amphioxus</name>
    <dbReference type="NCBI Taxonomy" id="7739"/>
    <lineage>
        <taxon>Eukaryota</taxon>
        <taxon>Metazoa</taxon>
        <taxon>Chordata</taxon>
        <taxon>Cephalochordata</taxon>
        <taxon>Leptocardii</taxon>
        <taxon>Amphioxiformes</taxon>
        <taxon>Branchiostomatidae</taxon>
        <taxon>Branchiostoma</taxon>
    </lineage>
</organism>
<sequence length="152" mass="16060">MPWVVQSRRPAGDGLVGSLKRFTSASSSMRTTWRKAGLSWSRPERRGGVVHLSSVRGRTEEVALDGGFSCQVLPSCTRGAQVPRYHSSTLILSTVAALDVVSGVVAKERKSANKAPSRAAAAHCRPSGGVASDGSFGAACRRSRASHLGFHE</sequence>
<dbReference type="InParanoid" id="C3XYA6"/>
<evidence type="ECO:0000256" key="1">
    <source>
        <dbReference type="SAM" id="MobiDB-lite"/>
    </source>
</evidence>
<dbReference type="AlphaFoldDB" id="C3XYA6"/>
<feature type="compositionally biased region" description="Low complexity" evidence="1">
    <location>
        <begin position="113"/>
        <end position="122"/>
    </location>
</feature>